<evidence type="ECO:0000256" key="3">
    <source>
        <dbReference type="ARBA" id="ARBA00022989"/>
    </source>
</evidence>
<dbReference type="Proteomes" id="UP000030686">
    <property type="component" value="Unassembled WGS sequence"/>
</dbReference>
<keyword evidence="2 5" id="KW-0812">Transmembrane</keyword>
<dbReference type="OrthoDB" id="3066029at2759"/>
<evidence type="ECO:0000256" key="2">
    <source>
        <dbReference type="ARBA" id="ARBA00022692"/>
    </source>
</evidence>
<proteinExistence type="predicted"/>
<keyword evidence="7" id="KW-1185">Reference proteome</keyword>
<evidence type="ECO:0000313" key="6">
    <source>
        <dbReference type="EMBL" id="CDM35744.1"/>
    </source>
</evidence>
<keyword evidence="4 5" id="KW-0472">Membrane</keyword>
<gene>
    <name evidence="6" type="ORF">PROQFM164_S04g000625</name>
</gene>
<dbReference type="AlphaFoldDB" id="W6QNT8"/>
<dbReference type="GO" id="GO:0022857">
    <property type="term" value="F:transmembrane transporter activity"/>
    <property type="evidence" value="ECO:0007669"/>
    <property type="project" value="TreeGrafter"/>
</dbReference>
<dbReference type="GO" id="GO:0005886">
    <property type="term" value="C:plasma membrane"/>
    <property type="evidence" value="ECO:0007669"/>
    <property type="project" value="TreeGrafter"/>
</dbReference>
<accession>W6QNT8</accession>
<dbReference type="Gene3D" id="1.20.1250.20">
    <property type="entry name" value="MFS general substrate transporter like domains"/>
    <property type="match status" value="1"/>
</dbReference>
<protein>
    <submittedName>
        <fullName evidence="6">General substrate transporter</fullName>
    </submittedName>
</protein>
<keyword evidence="3 5" id="KW-1133">Transmembrane helix</keyword>
<reference evidence="6" key="1">
    <citation type="journal article" date="2014" name="Nat. Commun.">
        <title>Multiple recent horizontal transfers of a large genomic region in cheese making fungi.</title>
        <authorList>
            <person name="Cheeseman K."/>
            <person name="Ropars J."/>
            <person name="Renault P."/>
            <person name="Dupont J."/>
            <person name="Gouzy J."/>
            <person name="Branca A."/>
            <person name="Abraham A.L."/>
            <person name="Ceppi M."/>
            <person name="Conseiller E."/>
            <person name="Debuchy R."/>
            <person name="Malagnac F."/>
            <person name="Goarin A."/>
            <person name="Silar P."/>
            <person name="Lacoste S."/>
            <person name="Sallet E."/>
            <person name="Bensimon A."/>
            <person name="Giraud T."/>
            <person name="Brygoo Y."/>
        </authorList>
    </citation>
    <scope>NUCLEOTIDE SEQUENCE [LARGE SCALE GENOMIC DNA]</scope>
    <source>
        <strain evidence="6">FM164</strain>
    </source>
</reference>
<sequence>MHDGQPGQAGFSSFIWGPITNLFGRRNTYNTAILVLYTCSASTAAAINLYIFIAIRILGGFTGSFQQKKCIANRISSMEKERKENKCKNNNGVFITLRGQSPILIYPRRKTVRGTAADCFMVGSVSGPAIGPYIGGIIVIFT</sequence>
<dbReference type="EMBL" id="HG792018">
    <property type="protein sequence ID" value="CDM35744.1"/>
    <property type="molecule type" value="Genomic_DNA"/>
</dbReference>
<comment type="subcellular location">
    <subcellularLocation>
        <location evidence="1">Membrane</location>
        <topology evidence="1">Multi-pass membrane protein</topology>
    </subcellularLocation>
</comment>
<dbReference type="PANTHER" id="PTHR23502">
    <property type="entry name" value="MAJOR FACILITATOR SUPERFAMILY"/>
    <property type="match status" value="1"/>
</dbReference>
<dbReference type="SUPFAM" id="SSF103473">
    <property type="entry name" value="MFS general substrate transporter"/>
    <property type="match status" value="1"/>
</dbReference>
<feature type="transmembrane region" description="Helical" evidence="5">
    <location>
        <begin position="32"/>
        <end position="59"/>
    </location>
</feature>
<evidence type="ECO:0000256" key="5">
    <source>
        <dbReference type="SAM" id="Phobius"/>
    </source>
</evidence>
<evidence type="ECO:0000256" key="1">
    <source>
        <dbReference type="ARBA" id="ARBA00004141"/>
    </source>
</evidence>
<dbReference type="PANTHER" id="PTHR23502:SF152">
    <property type="entry name" value="MAJOR FACILITATOR SUPERFAMILY (MFS) PROFILE DOMAIN-CONTAINING PROTEIN-RELATED"/>
    <property type="match status" value="1"/>
</dbReference>
<dbReference type="STRING" id="1365484.W6QNT8"/>
<organism evidence="6 7">
    <name type="scientific">Penicillium roqueforti (strain FM164)</name>
    <dbReference type="NCBI Taxonomy" id="1365484"/>
    <lineage>
        <taxon>Eukaryota</taxon>
        <taxon>Fungi</taxon>
        <taxon>Dikarya</taxon>
        <taxon>Ascomycota</taxon>
        <taxon>Pezizomycotina</taxon>
        <taxon>Eurotiomycetes</taxon>
        <taxon>Eurotiomycetidae</taxon>
        <taxon>Eurotiales</taxon>
        <taxon>Aspergillaceae</taxon>
        <taxon>Penicillium</taxon>
    </lineage>
</organism>
<evidence type="ECO:0000256" key="4">
    <source>
        <dbReference type="ARBA" id="ARBA00023136"/>
    </source>
</evidence>
<evidence type="ECO:0000313" key="7">
    <source>
        <dbReference type="Proteomes" id="UP000030686"/>
    </source>
</evidence>
<dbReference type="InterPro" id="IPR036259">
    <property type="entry name" value="MFS_trans_sf"/>
</dbReference>
<name>W6QNT8_PENRF</name>